<dbReference type="InterPro" id="IPR029066">
    <property type="entry name" value="PLP-binding_barrel"/>
</dbReference>
<organism evidence="5 6">
    <name type="scientific">Sulfurimonas diazotrophicus</name>
    <dbReference type="NCBI Taxonomy" id="3131939"/>
    <lineage>
        <taxon>Bacteria</taxon>
        <taxon>Pseudomonadati</taxon>
        <taxon>Campylobacterota</taxon>
        <taxon>Epsilonproteobacteria</taxon>
        <taxon>Campylobacterales</taxon>
        <taxon>Sulfurimonadaceae</taxon>
        <taxon>Sulfurimonas</taxon>
    </lineage>
</organism>
<dbReference type="EMBL" id="CP147920">
    <property type="protein sequence ID" value="XAU15682.1"/>
    <property type="molecule type" value="Genomic_DNA"/>
</dbReference>
<protein>
    <submittedName>
        <fullName evidence="5">Alanine racemase</fullName>
        <ecNumber evidence="5">5.1.1.1</ecNumber>
    </submittedName>
</protein>
<sequence>MAFITLDRKAFHHNLNMISKQLQSRDKIALVLKDNAYGHGLKQIAQVASKYGVTRAVVRTIDEAEQVRDKFHYILVLADTPAVLMPAYCFTINAMEQIKSFPPGSRVELKVDTGMHRNGVPPHLLHHAFEKISKNGLKLEGVMTHHRSADEMGSEYFWQRHTFESVKREALMLAKRYGFSKLRFHSANSAATFRSHEGHDDMVRVGIAAYGCLEMPEGLPQPDLLPILSLWGEKISQRRLNQGERVGYGGCFSADRQLQVSNYDVGYADGLLRTASNRYSAPGGEKMLGRVSMDNCSFVGEADQLLIFNDARSYAHAAGTISYEVLVGLDPRLPRKIIE</sequence>
<dbReference type="NCBIfam" id="NF000791">
    <property type="entry name" value="PRK00053.2-2"/>
    <property type="match status" value="1"/>
</dbReference>
<reference evidence="5 6" key="1">
    <citation type="submission" date="2024-03" db="EMBL/GenBank/DDBJ databases">
        <title>Sulfurimonas sp. HSL3-1.</title>
        <authorList>
            <person name="Wang S."/>
        </authorList>
    </citation>
    <scope>NUCLEOTIDE SEQUENCE [LARGE SCALE GENOMIC DNA]</scope>
    <source>
        <strain evidence="5 6">HSL3-1</strain>
    </source>
</reference>
<dbReference type="Gene3D" id="2.40.37.10">
    <property type="entry name" value="Lyase, Ornithine Decarboxylase, Chain A, domain 1"/>
    <property type="match status" value="1"/>
</dbReference>
<comment type="cofactor">
    <cofactor evidence="1">
        <name>pyridoxal 5'-phosphate</name>
        <dbReference type="ChEBI" id="CHEBI:597326"/>
    </cofactor>
</comment>
<dbReference type="Gene3D" id="3.20.20.10">
    <property type="entry name" value="Alanine racemase"/>
    <property type="match status" value="1"/>
</dbReference>
<dbReference type="Pfam" id="PF01168">
    <property type="entry name" value="Ala_racemase_N"/>
    <property type="match status" value="1"/>
</dbReference>
<name>A0ABZ3HE04_9BACT</name>
<evidence type="ECO:0000256" key="3">
    <source>
        <dbReference type="ARBA" id="ARBA00023235"/>
    </source>
</evidence>
<evidence type="ECO:0000256" key="2">
    <source>
        <dbReference type="ARBA" id="ARBA00022898"/>
    </source>
</evidence>
<keyword evidence="3 5" id="KW-0413">Isomerase</keyword>
<dbReference type="CDD" id="cd00430">
    <property type="entry name" value="PLPDE_III_AR"/>
    <property type="match status" value="1"/>
</dbReference>
<evidence type="ECO:0000256" key="1">
    <source>
        <dbReference type="ARBA" id="ARBA00001933"/>
    </source>
</evidence>
<keyword evidence="2" id="KW-0663">Pyridoxal phosphate</keyword>
<dbReference type="Pfam" id="PF00842">
    <property type="entry name" value="Ala_racemase_C"/>
    <property type="match status" value="1"/>
</dbReference>
<dbReference type="Proteomes" id="UP001447842">
    <property type="component" value="Chromosome"/>
</dbReference>
<dbReference type="GO" id="GO:0008784">
    <property type="term" value="F:alanine racemase activity"/>
    <property type="evidence" value="ECO:0007669"/>
    <property type="project" value="UniProtKB-EC"/>
</dbReference>
<dbReference type="InterPro" id="IPR000821">
    <property type="entry name" value="Ala_racemase"/>
</dbReference>
<dbReference type="PROSITE" id="PS00395">
    <property type="entry name" value="ALANINE_RACEMASE"/>
    <property type="match status" value="1"/>
</dbReference>
<dbReference type="RefSeq" id="WP_345970783.1">
    <property type="nucleotide sequence ID" value="NZ_CP147920.1"/>
</dbReference>
<dbReference type="EC" id="5.1.1.1" evidence="5"/>
<dbReference type="InterPro" id="IPR011079">
    <property type="entry name" value="Ala_racemase_C"/>
</dbReference>
<gene>
    <name evidence="5" type="ORF">WCY31_03040</name>
</gene>
<dbReference type="SUPFAM" id="SSF51419">
    <property type="entry name" value="PLP-binding barrel"/>
    <property type="match status" value="1"/>
</dbReference>
<dbReference type="PANTHER" id="PTHR30511">
    <property type="entry name" value="ALANINE RACEMASE"/>
    <property type="match status" value="1"/>
</dbReference>
<feature type="domain" description="Alanine racemase C-terminal" evidence="4">
    <location>
        <begin position="227"/>
        <end position="338"/>
    </location>
</feature>
<dbReference type="SUPFAM" id="SSF50621">
    <property type="entry name" value="Alanine racemase C-terminal domain-like"/>
    <property type="match status" value="1"/>
</dbReference>
<keyword evidence="6" id="KW-1185">Reference proteome</keyword>
<dbReference type="InterPro" id="IPR009006">
    <property type="entry name" value="Ala_racemase/Decarboxylase_C"/>
</dbReference>
<evidence type="ECO:0000313" key="5">
    <source>
        <dbReference type="EMBL" id="XAU15682.1"/>
    </source>
</evidence>
<dbReference type="SMART" id="SM01005">
    <property type="entry name" value="Ala_racemase_C"/>
    <property type="match status" value="1"/>
</dbReference>
<proteinExistence type="predicted"/>
<evidence type="ECO:0000313" key="6">
    <source>
        <dbReference type="Proteomes" id="UP001447842"/>
    </source>
</evidence>
<evidence type="ECO:0000259" key="4">
    <source>
        <dbReference type="SMART" id="SM01005"/>
    </source>
</evidence>
<accession>A0ABZ3HE04</accession>
<dbReference type="InterPro" id="IPR020622">
    <property type="entry name" value="Ala_racemase_pyridoxalP-BS"/>
</dbReference>
<dbReference type="PRINTS" id="PR00992">
    <property type="entry name" value="ALARACEMASE"/>
</dbReference>
<dbReference type="PANTHER" id="PTHR30511:SF0">
    <property type="entry name" value="ALANINE RACEMASE, CATABOLIC-RELATED"/>
    <property type="match status" value="1"/>
</dbReference>
<dbReference type="InterPro" id="IPR001608">
    <property type="entry name" value="Ala_racemase_N"/>
</dbReference>